<proteinExistence type="predicted"/>
<feature type="compositionally biased region" description="Basic and acidic residues" evidence="7">
    <location>
        <begin position="136"/>
        <end position="154"/>
    </location>
</feature>
<feature type="region of interest" description="Disordered" evidence="7">
    <location>
        <begin position="205"/>
        <end position="232"/>
    </location>
</feature>
<dbReference type="OrthoDB" id="6159439at2759"/>
<dbReference type="InterPro" id="IPR001356">
    <property type="entry name" value="HD"/>
</dbReference>
<evidence type="ECO:0000256" key="5">
    <source>
        <dbReference type="PROSITE-ProRule" id="PRU00108"/>
    </source>
</evidence>
<keyword evidence="3 5" id="KW-0371">Homeobox</keyword>
<evidence type="ECO:0000313" key="10">
    <source>
        <dbReference type="Proteomes" id="UP001152320"/>
    </source>
</evidence>
<reference evidence="9" key="1">
    <citation type="submission" date="2021-10" db="EMBL/GenBank/DDBJ databases">
        <title>Tropical sea cucumber genome reveals ecological adaptation and Cuvierian tubules defense mechanism.</title>
        <authorList>
            <person name="Chen T."/>
        </authorList>
    </citation>
    <scope>NUCLEOTIDE SEQUENCE</scope>
    <source>
        <strain evidence="9">Nanhai2018</strain>
        <tissue evidence="9">Muscle</tissue>
    </source>
</reference>
<feature type="region of interest" description="Disordered" evidence="7">
    <location>
        <begin position="99"/>
        <end position="154"/>
    </location>
</feature>
<feature type="DNA-binding region" description="Homeobox" evidence="5">
    <location>
        <begin position="248"/>
        <end position="307"/>
    </location>
</feature>
<comment type="caution">
    <text evidence="9">The sequence shown here is derived from an EMBL/GenBank/DDBJ whole genome shotgun (WGS) entry which is preliminary data.</text>
</comment>
<keyword evidence="10" id="KW-1185">Reference proteome</keyword>
<dbReference type="AlphaFoldDB" id="A0A9Q0YQY0"/>
<keyword evidence="4 5" id="KW-0539">Nucleus</keyword>
<evidence type="ECO:0000256" key="3">
    <source>
        <dbReference type="ARBA" id="ARBA00023155"/>
    </source>
</evidence>
<dbReference type="PROSITE" id="PS00027">
    <property type="entry name" value="HOMEOBOX_1"/>
    <property type="match status" value="1"/>
</dbReference>
<gene>
    <name evidence="9" type="ORF">HOLleu_36136</name>
</gene>
<evidence type="ECO:0000313" key="9">
    <source>
        <dbReference type="EMBL" id="KAJ8023641.1"/>
    </source>
</evidence>
<organism evidence="9 10">
    <name type="scientific">Holothuria leucospilota</name>
    <name type="common">Black long sea cucumber</name>
    <name type="synonym">Mertensiothuria leucospilota</name>
    <dbReference type="NCBI Taxonomy" id="206669"/>
    <lineage>
        <taxon>Eukaryota</taxon>
        <taxon>Metazoa</taxon>
        <taxon>Echinodermata</taxon>
        <taxon>Eleutherozoa</taxon>
        <taxon>Echinozoa</taxon>
        <taxon>Holothuroidea</taxon>
        <taxon>Aspidochirotacea</taxon>
        <taxon>Aspidochirotida</taxon>
        <taxon>Holothuriidae</taxon>
        <taxon>Holothuria</taxon>
    </lineage>
</organism>
<evidence type="ECO:0000256" key="1">
    <source>
        <dbReference type="ARBA" id="ARBA00004123"/>
    </source>
</evidence>
<dbReference type="GO" id="GO:0005634">
    <property type="term" value="C:nucleus"/>
    <property type="evidence" value="ECO:0007669"/>
    <property type="project" value="UniProtKB-SubCell"/>
</dbReference>
<feature type="domain" description="Homeobox" evidence="8">
    <location>
        <begin position="246"/>
        <end position="306"/>
    </location>
</feature>
<dbReference type="SUPFAM" id="SSF46689">
    <property type="entry name" value="Homeodomain-like"/>
    <property type="match status" value="1"/>
</dbReference>
<comment type="subcellular location">
    <subcellularLocation>
        <location evidence="1 5 6">Nucleus</location>
    </subcellularLocation>
</comment>
<keyword evidence="2 5" id="KW-0238">DNA-binding</keyword>
<dbReference type="GO" id="GO:0000981">
    <property type="term" value="F:DNA-binding transcription factor activity, RNA polymerase II-specific"/>
    <property type="evidence" value="ECO:0007669"/>
    <property type="project" value="InterPro"/>
</dbReference>
<dbReference type="FunFam" id="1.10.10.60:FF:000679">
    <property type="entry name" value="Homeobox protein aristaless"/>
    <property type="match status" value="1"/>
</dbReference>
<name>A0A9Q0YQY0_HOLLE</name>
<evidence type="ECO:0000256" key="4">
    <source>
        <dbReference type="ARBA" id="ARBA00023242"/>
    </source>
</evidence>
<protein>
    <submittedName>
        <fullName evidence="9">Intestine-specific homeobox</fullName>
    </submittedName>
</protein>
<feature type="region of interest" description="Disordered" evidence="7">
    <location>
        <begin position="323"/>
        <end position="349"/>
    </location>
</feature>
<dbReference type="Gene3D" id="1.10.10.60">
    <property type="entry name" value="Homeodomain-like"/>
    <property type="match status" value="1"/>
</dbReference>
<evidence type="ECO:0000259" key="8">
    <source>
        <dbReference type="PROSITE" id="PS50071"/>
    </source>
</evidence>
<evidence type="ECO:0000256" key="7">
    <source>
        <dbReference type="SAM" id="MobiDB-lite"/>
    </source>
</evidence>
<dbReference type="PROSITE" id="PS50071">
    <property type="entry name" value="HOMEOBOX_2"/>
    <property type="match status" value="1"/>
</dbReference>
<dbReference type="PANTHER" id="PTHR24329">
    <property type="entry name" value="HOMEOBOX PROTEIN ARISTALESS"/>
    <property type="match status" value="1"/>
</dbReference>
<feature type="compositionally biased region" description="Basic and acidic residues" evidence="7">
    <location>
        <begin position="11"/>
        <end position="24"/>
    </location>
</feature>
<dbReference type="InterPro" id="IPR050649">
    <property type="entry name" value="Paired_Homeobox_TFs"/>
</dbReference>
<feature type="compositionally biased region" description="Low complexity" evidence="7">
    <location>
        <begin position="102"/>
        <end position="115"/>
    </location>
</feature>
<dbReference type="GO" id="GO:0000977">
    <property type="term" value="F:RNA polymerase II transcription regulatory region sequence-specific DNA binding"/>
    <property type="evidence" value="ECO:0007669"/>
    <property type="project" value="TreeGrafter"/>
</dbReference>
<dbReference type="CDD" id="cd00086">
    <property type="entry name" value="homeodomain"/>
    <property type="match status" value="1"/>
</dbReference>
<sequence>MSCTATTPMRKHSDKEGMHVEISPERNSVSKVDVLSSSPYSQLGDNLGDSNNNCGELSPNKNVRANNFNKNLSCSKHSISAIIDERKIEIPKEKTSFEESYSSFGANSSSEPSSSLTNRGKMAGSVRELLTGTTAKEGEDKKISDKNETKEKEISSEKVLQNCVSCGKGTPVKDQIPDSGKNNITFKEDTPFICQLSPPFFKVTEQKSDTGQENFKRKSPEEETHQDHSIKQQITGLTPSICTTVKRPRRIRTTFTQEQIKELENVFQITHYPDVKTRDDLAKKTSLDEQKIQIWFQNRRAKWRKFEKLGNFGGLATVKDTDIVPAPKSSPRIDHTKRDPSARPFQDAPHLKGPFQMPFTVNPFLSPYHFFNLFGGPLPLNQSVPFSARYPFVPPSPFLQFPLSGEGASKLADGSRKQGESSSYMSGYEGVAKDSVEALRTLAKQYEMMKGLPQKTKD</sequence>
<dbReference type="InterPro" id="IPR017970">
    <property type="entry name" value="Homeobox_CS"/>
</dbReference>
<dbReference type="SMART" id="SM00389">
    <property type="entry name" value="HOX"/>
    <property type="match status" value="1"/>
</dbReference>
<dbReference type="InterPro" id="IPR009057">
    <property type="entry name" value="Homeodomain-like_sf"/>
</dbReference>
<dbReference type="PANTHER" id="PTHR24329:SF543">
    <property type="entry name" value="FI01017P-RELATED"/>
    <property type="match status" value="1"/>
</dbReference>
<feature type="compositionally biased region" description="Basic and acidic residues" evidence="7">
    <location>
        <begin position="205"/>
        <end position="230"/>
    </location>
</feature>
<evidence type="ECO:0000256" key="6">
    <source>
        <dbReference type="RuleBase" id="RU000682"/>
    </source>
</evidence>
<evidence type="ECO:0000256" key="2">
    <source>
        <dbReference type="ARBA" id="ARBA00023125"/>
    </source>
</evidence>
<dbReference type="Proteomes" id="UP001152320">
    <property type="component" value="Chromosome 19"/>
</dbReference>
<dbReference type="EMBL" id="JAIZAY010000019">
    <property type="protein sequence ID" value="KAJ8023641.1"/>
    <property type="molecule type" value="Genomic_DNA"/>
</dbReference>
<accession>A0A9Q0YQY0</accession>
<feature type="region of interest" description="Disordered" evidence="7">
    <location>
        <begin position="1"/>
        <end position="31"/>
    </location>
</feature>
<feature type="compositionally biased region" description="Basic and acidic residues" evidence="7">
    <location>
        <begin position="331"/>
        <end position="341"/>
    </location>
</feature>
<dbReference type="Pfam" id="PF00046">
    <property type="entry name" value="Homeodomain"/>
    <property type="match status" value="1"/>
</dbReference>